<comment type="caution">
    <text evidence="1">The sequence shown here is derived from an EMBL/GenBank/DDBJ whole genome shotgun (WGS) entry which is preliminary data.</text>
</comment>
<sequence length="169" mass="20288">MLTKDEIDFLEKIPANKKVYIYLFNPQIIKIVRNLIQLINNSNPDLEIKHMGSAALKISGQNDIDIYAFSNPKNFSKYLPQLIKLFGEPLHRHETFIEWKFKKDKFDIEFYLTSKNSETMKKQIKVFEILKKNKNILNEYEKLKESMNGKPFKEYQEKKYNFYHKIIDN</sequence>
<evidence type="ECO:0000313" key="2">
    <source>
        <dbReference type="Proteomes" id="UP000034803"/>
    </source>
</evidence>
<dbReference type="InterPro" id="IPR043519">
    <property type="entry name" value="NT_sf"/>
</dbReference>
<evidence type="ECO:0000313" key="1">
    <source>
        <dbReference type="EMBL" id="KKP32161.1"/>
    </source>
</evidence>
<name>A0A0F9Z0K5_9BACT</name>
<dbReference type="AlphaFoldDB" id="A0A0F9Z0K5"/>
<accession>A0A0F9Z0K5</accession>
<reference evidence="1 2" key="1">
    <citation type="journal article" date="2015" name="Nature">
        <title>rRNA introns, odd ribosomes, and small enigmatic genomes across a large radiation of phyla.</title>
        <authorList>
            <person name="Brown C.T."/>
            <person name="Hug L.A."/>
            <person name="Thomas B.C."/>
            <person name="Sharon I."/>
            <person name="Castelle C.J."/>
            <person name="Singh A."/>
            <person name="Wilkins M.J."/>
            <person name="Williams K.H."/>
            <person name="Banfield J.F."/>
        </authorList>
    </citation>
    <scope>NUCLEOTIDE SEQUENCE [LARGE SCALE GENOMIC DNA]</scope>
</reference>
<protein>
    <recommendedName>
        <fullName evidence="3">GrpB family protein</fullName>
    </recommendedName>
</protein>
<dbReference type="Gene3D" id="3.30.460.10">
    <property type="entry name" value="Beta Polymerase, domain 2"/>
    <property type="match status" value="1"/>
</dbReference>
<gene>
    <name evidence="1" type="ORF">UR21_C0002G0080</name>
</gene>
<dbReference type="EMBL" id="LBOI01000002">
    <property type="protein sequence ID" value="KKP32161.1"/>
    <property type="molecule type" value="Genomic_DNA"/>
</dbReference>
<evidence type="ECO:0008006" key="3">
    <source>
        <dbReference type="Google" id="ProtNLM"/>
    </source>
</evidence>
<proteinExistence type="predicted"/>
<organism evidence="1 2">
    <name type="scientific">Candidatus Woesebacteria bacterium GW2011_GWC2_31_9</name>
    <dbReference type="NCBI Taxonomy" id="1618586"/>
    <lineage>
        <taxon>Bacteria</taxon>
        <taxon>Candidatus Woeseibacteriota</taxon>
    </lineage>
</organism>
<dbReference type="InterPro" id="IPR007344">
    <property type="entry name" value="GrpB/CoaE"/>
</dbReference>
<dbReference type="Proteomes" id="UP000034803">
    <property type="component" value="Unassembled WGS sequence"/>
</dbReference>
<dbReference type="SUPFAM" id="SSF81301">
    <property type="entry name" value="Nucleotidyltransferase"/>
    <property type="match status" value="1"/>
</dbReference>
<dbReference type="Pfam" id="PF04229">
    <property type="entry name" value="GrpB"/>
    <property type="match status" value="1"/>
</dbReference>